<comment type="function">
    <text evidence="10">Catalyzes the attachment of tyrosine to tRNA(Tyr) in a two-step reaction: tyrosine is first activated by ATP to form Tyr-AMP and then transferred to the acceptor end of tRNA(Tyr).</text>
</comment>
<evidence type="ECO:0000256" key="5">
    <source>
        <dbReference type="ARBA" id="ARBA00022840"/>
    </source>
</evidence>
<name>W9VCR5_9GAMM</name>
<dbReference type="CDD" id="cd00805">
    <property type="entry name" value="TyrRS_core"/>
    <property type="match status" value="1"/>
</dbReference>
<feature type="binding site" evidence="10">
    <location>
        <position position="250"/>
    </location>
    <ligand>
        <name>ATP</name>
        <dbReference type="ChEBI" id="CHEBI:30616"/>
    </ligand>
</feature>
<keyword evidence="5 10" id="KW-0067">ATP-binding</keyword>
<dbReference type="CDD" id="cd00165">
    <property type="entry name" value="S4"/>
    <property type="match status" value="1"/>
</dbReference>
<feature type="domain" description="RNA-binding S4" evidence="12">
    <location>
        <begin position="359"/>
        <end position="421"/>
    </location>
</feature>
<dbReference type="InterPro" id="IPR036986">
    <property type="entry name" value="S4_RNA-bd_sf"/>
</dbReference>
<evidence type="ECO:0000313" key="13">
    <source>
        <dbReference type="EMBL" id="EXJ13807.1"/>
    </source>
</evidence>
<dbReference type="GO" id="GO:0004831">
    <property type="term" value="F:tyrosine-tRNA ligase activity"/>
    <property type="evidence" value="ECO:0007669"/>
    <property type="project" value="UniProtKB-UniRule"/>
</dbReference>
<keyword evidence="3 10" id="KW-0436">Ligase</keyword>
<dbReference type="PANTHER" id="PTHR11766">
    <property type="entry name" value="TYROSYL-TRNA SYNTHETASE"/>
    <property type="match status" value="1"/>
</dbReference>
<comment type="caution">
    <text evidence="13">The sequence shown here is derived from an EMBL/GenBank/DDBJ whole genome shotgun (WGS) entry which is preliminary data.</text>
</comment>
<dbReference type="eggNOG" id="COG0162">
    <property type="taxonomic scope" value="Bacteria"/>
</dbReference>
<dbReference type="EMBL" id="AONC01000056">
    <property type="protein sequence ID" value="EXJ13807.1"/>
    <property type="molecule type" value="Genomic_DNA"/>
</dbReference>
<dbReference type="InterPro" id="IPR002307">
    <property type="entry name" value="Tyr-tRNA-ligase"/>
</dbReference>
<evidence type="ECO:0000256" key="6">
    <source>
        <dbReference type="ARBA" id="ARBA00022884"/>
    </source>
</evidence>
<dbReference type="HAMAP" id="MF_02007">
    <property type="entry name" value="Tyr_tRNA_synth_type2"/>
    <property type="match status" value="1"/>
</dbReference>
<organism evidence="13 14">
    <name type="scientific">Imhoffiella purpurea</name>
    <dbReference type="NCBI Taxonomy" id="1249627"/>
    <lineage>
        <taxon>Bacteria</taxon>
        <taxon>Pseudomonadati</taxon>
        <taxon>Pseudomonadota</taxon>
        <taxon>Gammaproteobacteria</taxon>
        <taxon>Chromatiales</taxon>
        <taxon>Chromatiaceae</taxon>
        <taxon>Imhoffiella</taxon>
    </lineage>
</organism>
<evidence type="ECO:0000256" key="4">
    <source>
        <dbReference type="ARBA" id="ARBA00022741"/>
    </source>
</evidence>
<protein>
    <recommendedName>
        <fullName evidence="10">Tyrosine--tRNA ligase</fullName>
        <ecNumber evidence="10">6.1.1.1</ecNumber>
    </recommendedName>
    <alternativeName>
        <fullName evidence="10">Tyrosyl-tRNA synthetase</fullName>
        <shortName evidence="10">TyrRS</shortName>
    </alternativeName>
</protein>
<dbReference type="Gene3D" id="1.10.240.10">
    <property type="entry name" value="Tyrosyl-Transfer RNA Synthetase"/>
    <property type="match status" value="1"/>
</dbReference>
<dbReference type="InterPro" id="IPR024108">
    <property type="entry name" value="Tyr-tRNA-ligase_bac_2"/>
</dbReference>
<dbReference type="AlphaFoldDB" id="W9VCR5"/>
<dbReference type="PANTHER" id="PTHR11766:SF1">
    <property type="entry name" value="TYROSINE--TRNA LIGASE"/>
    <property type="match status" value="1"/>
</dbReference>
<dbReference type="InterPro" id="IPR001412">
    <property type="entry name" value="aa-tRNA-synth_I_CS"/>
</dbReference>
<dbReference type="InterPro" id="IPR002305">
    <property type="entry name" value="aa-tRNA-synth_Ic"/>
</dbReference>
<comment type="similarity">
    <text evidence="10">Belongs to the class-I aminoacyl-tRNA synthetase family. TyrS type 2 subfamily.</text>
</comment>
<keyword evidence="2 10" id="KW-0963">Cytoplasm</keyword>
<evidence type="ECO:0000256" key="9">
    <source>
        <dbReference type="ARBA" id="ARBA00048248"/>
    </source>
</evidence>
<dbReference type="InterPro" id="IPR024088">
    <property type="entry name" value="Tyr-tRNA-ligase_bac-type"/>
</dbReference>
<dbReference type="SUPFAM" id="SSF55174">
    <property type="entry name" value="Alpha-L RNA-binding motif"/>
    <property type="match status" value="1"/>
</dbReference>
<evidence type="ECO:0000256" key="7">
    <source>
        <dbReference type="ARBA" id="ARBA00022917"/>
    </source>
</evidence>
<comment type="catalytic activity">
    <reaction evidence="9 10">
        <text>tRNA(Tyr) + L-tyrosine + ATP = L-tyrosyl-tRNA(Tyr) + AMP + diphosphate + H(+)</text>
        <dbReference type="Rhea" id="RHEA:10220"/>
        <dbReference type="Rhea" id="RHEA-COMP:9706"/>
        <dbReference type="Rhea" id="RHEA-COMP:9707"/>
        <dbReference type="ChEBI" id="CHEBI:15378"/>
        <dbReference type="ChEBI" id="CHEBI:30616"/>
        <dbReference type="ChEBI" id="CHEBI:33019"/>
        <dbReference type="ChEBI" id="CHEBI:58315"/>
        <dbReference type="ChEBI" id="CHEBI:78442"/>
        <dbReference type="ChEBI" id="CHEBI:78536"/>
        <dbReference type="ChEBI" id="CHEBI:456215"/>
        <dbReference type="EC" id="6.1.1.1"/>
    </reaction>
</comment>
<sequence>MARSIWAIDPDAVESRWSHPNVEPLEQALALIKRGTQEILVEDALRKKLAQGRPLRVKAGFDPTAPDLHLGHTVLINKLRQFQDLGHEVLFLIGDFTGMIGDPTGKSATRKPLTPEQVQQNAVTYQDQVFRILDPEKTRVVFNSSWLEDLGAAGLIQLAAQHTVARMLERDDFSKRYKSGQPIAVHEFLYPLIQGYDSVALKADVELGGTDQKFNLLVGRQLQEAYGQDPQVVITLPILEGLDGVQKMSKSLGNYIGITDAPDEMFGKVMSVSDDLMWRYFELLSFRSMSEIDAWRAAVAEGANPRDIKFELGMELVSRFHSADAAKQARDAFIARFQKGALPDDIPEVVLQCAEAGHLPIANLLKDAGLVKSTSEAIRMVGQGAVRVDGERVEDAHLSCSAGSEHVFQVGKRRFARVRLE</sequence>
<dbReference type="PROSITE" id="PS00178">
    <property type="entry name" value="AA_TRNA_LIGASE_I"/>
    <property type="match status" value="1"/>
</dbReference>
<keyword evidence="4 10" id="KW-0547">Nucleotide-binding</keyword>
<proteinExistence type="inferred from homology"/>
<evidence type="ECO:0000259" key="12">
    <source>
        <dbReference type="SMART" id="SM00363"/>
    </source>
</evidence>
<reference evidence="13 14" key="1">
    <citation type="submission" date="2012-11" db="EMBL/GenBank/DDBJ databases">
        <title>Genome assembly of Thiorhodococcus sp. AK35.</title>
        <authorList>
            <person name="Nupur N."/>
            <person name="Khatri I."/>
            <person name="Subramanian S."/>
            <person name="Pinnaka A."/>
        </authorList>
    </citation>
    <scope>NUCLEOTIDE SEQUENCE [LARGE SCALE GENOMIC DNA]</scope>
    <source>
        <strain evidence="13 14">AK35</strain>
    </source>
</reference>
<comment type="subunit">
    <text evidence="1 10">Homodimer.</text>
</comment>
<dbReference type="Pfam" id="PF01479">
    <property type="entry name" value="S4"/>
    <property type="match status" value="1"/>
</dbReference>
<accession>W9VCR5</accession>
<keyword evidence="14" id="KW-1185">Reference proteome</keyword>
<dbReference type="STRING" id="1249627.D779_3250"/>
<dbReference type="Gene3D" id="3.10.290.10">
    <property type="entry name" value="RNA-binding S4 domain"/>
    <property type="match status" value="1"/>
</dbReference>
<keyword evidence="7 10" id="KW-0648">Protein biosynthesis</keyword>
<evidence type="ECO:0000256" key="1">
    <source>
        <dbReference type="ARBA" id="ARBA00011738"/>
    </source>
</evidence>
<comment type="subcellular location">
    <subcellularLocation>
        <location evidence="10">Cytoplasm</location>
    </subcellularLocation>
</comment>
<dbReference type="PATRIC" id="fig|1249627.3.peg.3402"/>
<gene>
    <name evidence="10" type="primary">tyrS</name>
    <name evidence="13" type="ORF">D779_3250</name>
</gene>
<evidence type="ECO:0000256" key="2">
    <source>
        <dbReference type="ARBA" id="ARBA00022490"/>
    </source>
</evidence>
<dbReference type="FunFam" id="3.40.50.620:FF:000061">
    <property type="entry name" value="Tyrosine--tRNA ligase"/>
    <property type="match status" value="1"/>
</dbReference>
<keyword evidence="8 10" id="KW-0030">Aminoacyl-tRNA synthetase</keyword>
<evidence type="ECO:0000256" key="3">
    <source>
        <dbReference type="ARBA" id="ARBA00022598"/>
    </source>
</evidence>
<keyword evidence="6 11" id="KW-0694">RNA-binding</keyword>
<dbReference type="EC" id="6.1.1.1" evidence="10"/>
<dbReference type="Proteomes" id="UP000019460">
    <property type="component" value="Unassembled WGS sequence"/>
</dbReference>
<dbReference type="FunFam" id="1.10.240.10:FF:000006">
    <property type="entry name" value="Tyrosine--tRNA ligase"/>
    <property type="match status" value="1"/>
</dbReference>
<dbReference type="PRINTS" id="PR01040">
    <property type="entry name" value="TRNASYNTHTYR"/>
</dbReference>
<evidence type="ECO:0000313" key="14">
    <source>
        <dbReference type="Proteomes" id="UP000019460"/>
    </source>
</evidence>
<evidence type="ECO:0000256" key="10">
    <source>
        <dbReference type="HAMAP-Rule" id="MF_02007"/>
    </source>
</evidence>
<dbReference type="GO" id="GO:0003723">
    <property type="term" value="F:RNA binding"/>
    <property type="evidence" value="ECO:0007669"/>
    <property type="project" value="UniProtKB-KW"/>
</dbReference>
<evidence type="ECO:0000256" key="8">
    <source>
        <dbReference type="ARBA" id="ARBA00023146"/>
    </source>
</evidence>
<dbReference type="GO" id="GO:0005524">
    <property type="term" value="F:ATP binding"/>
    <property type="evidence" value="ECO:0007669"/>
    <property type="project" value="UniProtKB-UniRule"/>
</dbReference>
<dbReference type="Gene3D" id="3.40.50.620">
    <property type="entry name" value="HUPs"/>
    <property type="match status" value="1"/>
</dbReference>
<dbReference type="SMART" id="SM00363">
    <property type="entry name" value="S4"/>
    <property type="match status" value="1"/>
</dbReference>
<dbReference type="GO" id="GO:0005829">
    <property type="term" value="C:cytosol"/>
    <property type="evidence" value="ECO:0007669"/>
    <property type="project" value="TreeGrafter"/>
</dbReference>
<dbReference type="FunFam" id="3.10.290.10:FF:000022">
    <property type="entry name" value="Tyrosine--tRNA ligase"/>
    <property type="match status" value="1"/>
</dbReference>
<dbReference type="PROSITE" id="PS50889">
    <property type="entry name" value="S4"/>
    <property type="match status" value="1"/>
</dbReference>
<evidence type="ECO:0000256" key="11">
    <source>
        <dbReference type="PROSITE-ProRule" id="PRU00182"/>
    </source>
</evidence>
<dbReference type="NCBIfam" id="TIGR00234">
    <property type="entry name" value="tyrS"/>
    <property type="match status" value="1"/>
</dbReference>
<dbReference type="InterPro" id="IPR002942">
    <property type="entry name" value="S4_RNA-bd"/>
</dbReference>
<dbReference type="Pfam" id="PF00579">
    <property type="entry name" value="tRNA-synt_1b"/>
    <property type="match status" value="1"/>
</dbReference>
<dbReference type="SUPFAM" id="SSF52374">
    <property type="entry name" value="Nucleotidylyl transferase"/>
    <property type="match status" value="1"/>
</dbReference>
<feature type="short sequence motif" description="'HIGH' region" evidence="10">
    <location>
        <begin position="63"/>
        <end position="72"/>
    </location>
</feature>
<dbReference type="InterPro" id="IPR014729">
    <property type="entry name" value="Rossmann-like_a/b/a_fold"/>
</dbReference>
<dbReference type="GO" id="GO:0006437">
    <property type="term" value="P:tyrosyl-tRNA aminoacylation"/>
    <property type="evidence" value="ECO:0007669"/>
    <property type="project" value="UniProtKB-UniRule"/>
</dbReference>
<feature type="short sequence motif" description="'KMSKS' region" evidence="10">
    <location>
        <begin position="247"/>
        <end position="251"/>
    </location>
</feature>